<sequence>MKTRSRSPKKAKNERAFPIRIRVKVPEDGHEQVSYKVYETKDEFLADYPNCCAFSYRGAEGYLPSHGGRFRFGYKGIVSIDAGFRRIQGDEIVVEEVHAPVDLHMNSSEEVIPKRPGIKIRSKDDPT</sequence>
<comment type="caution">
    <text evidence="1">The sequence shown here is derived from an EMBL/GenBank/DDBJ whole genome shotgun (WGS) entry which is preliminary data.</text>
</comment>
<evidence type="ECO:0000313" key="2">
    <source>
        <dbReference type="Proteomes" id="UP001589683"/>
    </source>
</evidence>
<protein>
    <submittedName>
        <fullName evidence="1">Uncharacterized protein</fullName>
    </submittedName>
</protein>
<organism evidence="1 2">
    <name type="scientific">Pseudohalocynthiibacter aestuariivivens</name>
    <dbReference type="NCBI Taxonomy" id="1591409"/>
    <lineage>
        <taxon>Bacteria</taxon>
        <taxon>Pseudomonadati</taxon>
        <taxon>Pseudomonadota</taxon>
        <taxon>Alphaproteobacteria</taxon>
        <taxon>Rhodobacterales</taxon>
        <taxon>Paracoccaceae</taxon>
        <taxon>Pseudohalocynthiibacter</taxon>
    </lineage>
</organism>
<dbReference type="Proteomes" id="UP001589683">
    <property type="component" value="Unassembled WGS sequence"/>
</dbReference>
<dbReference type="EMBL" id="JBHMEA010000040">
    <property type="protein sequence ID" value="MFB9232608.1"/>
    <property type="molecule type" value="Genomic_DNA"/>
</dbReference>
<name>A0ABV5JIT3_9RHOB</name>
<keyword evidence="2" id="KW-1185">Reference proteome</keyword>
<reference evidence="1 2" key="1">
    <citation type="submission" date="2024-09" db="EMBL/GenBank/DDBJ databases">
        <authorList>
            <person name="Sun Q."/>
            <person name="Mori K."/>
        </authorList>
    </citation>
    <scope>NUCLEOTIDE SEQUENCE [LARGE SCALE GENOMIC DNA]</scope>
    <source>
        <strain evidence="1 2">CECT 8726</strain>
    </source>
</reference>
<accession>A0ABV5JIT3</accession>
<evidence type="ECO:0000313" key="1">
    <source>
        <dbReference type="EMBL" id="MFB9232608.1"/>
    </source>
</evidence>
<gene>
    <name evidence="1" type="ORF">ACFFUT_12505</name>
</gene>
<proteinExistence type="predicted"/>
<dbReference type="RefSeq" id="WP_213891357.1">
    <property type="nucleotide sequence ID" value="NZ_JAGFNU010000025.1"/>
</dbReference>